<feature type="region of interest" description="Disordered" evidence="1">
    <location>
        <begin position="1"/>
        <end position="23"/>
    </location>
</feature>
<dbReference type="InterPro" id="IPR019410">
    <property type="entry name" value="Methyltransf_16"/>
</dbReference>
<dbReference type="EMBL" id="DAKRPA010000075">
    <property type="protein sequence ID" value="DAZ99866.1"/>
    <property type="molecule type" value="Genomic_DNA"/>
</dbReference>
<organism evidence="2 3">
    <name type="scientific">Lagenidium giganteum</name>
    <dbReference type="NCBI Taxonomy" id="4803"/>
    <lineage>
        <taxon>Eukaryota</taxon>
        <taxon>Sar</taxon>
        <taxon>Stramenopiles</taxon>
        <taxon>Oomycota</taxon>
        <taxon>Peronosporomycetes</taxon>
        <taxon>Pythiales</taxon>
        <taxon>Pythiaceae</taxon>
    </lineage>
</organism>
<proteinExistence type="predicted"/>
<keyword evidence="3" id="KW-1185">Reference proteome</keyword>
<dbReference type="AlphaFoldDB" id="A0AAV2Z272"/>
<protein>
    <submittedName>
        <fullName evidence="2">Uncharacterized protein</fullName>
    </submittedName>
</protein>
<name>A0AAV2Z272_9STRA</name>
<sequence length="352" mass="39341">MQGVAAVDHMQNQRASDPAEAMPTSSRRLLFRVELQNKPPGLDVPTSITIRTDAATLQSMKDVHALIRSHMFDDERPLASDDTTKAIEFDVEVYDKRLERFTALTTLDQLPSSRARLNVLLHRSAWTPSTCLALPSRLFPMDPENNDFQIRGHVVHIGEVGNSGKGTGLTTWDGSVILAKYLEHTRAKDFEDKRVVELGAGTGLVGLSVALLGAREVLLTDLAYTMDNLATNIAETLRHVDPKPNVHAQVLDWFQPPSQGLGKIDWILASDVVWVEELIVPLVDTMHTLVRNSGSSSTRILMSHQYRSTTTDTKLFTELERRGFVKSLIAPEQLHPQFVSDRIDVWEIHLAR</sequence>
<dbReference type="CDD" id="cd02440">
    <property type="entry name" value="AdoMet_MTases"/>
    <property type="match status" value="1"/>
</dbReference>
<accession>A0AAV2Z272</accession>
<dbReference type="PANTHER" id="PTHR14614">
    <property type="entry name" value="HEPATOCELLULAR CARCINOMA-ASSOCIATED ANTIGEN"/>
    <property type="match status" value="1"/>
</dbReference>
<dbReference type="Pfam" id="PF10294">
    <property type="entry name" value="Methyltransf_16"/>
    <property type="match status" value="1"/>
</dbReference>
<dbReference type="InterPro" id="IPR029063">
    <property type="entry name" value="SAM-dependent_MTases_sf"/>
</dbReference>
<evidence type="ECO:0000313" key="3">
    <source>
        <dbReference type="Proteomes" id="UP001146120"/>
    </source>
</evidence>
<gene>
    <name evidence="2" type="ORF">N0F65_008609</name>
</gene>
<reference evidence="2" key="2">
    <citation type="journal article" date="2023" name="Microbiol Resour">
        <title>Decontamination and Annotation of the Draft Genome Sequence of the Oomycete Lagenidium giganteum ARSEF 373.</title>
        <authorList>
            <person name="Morgan W.R."/>
            <person name="Tartar A."/>
        </authorList>
    </citation>
    <scope>NUCLEOTIDE SEQUENCE</scope>
    <source>
        <strain evidence="2">ARSEF 373</strain>
    </source>
</reference>
<reference evidence="2" key="1">
    <citation type="submission" date="2022-11" db="EMBL/GenBank/DDBJ databases">
        <authorList>
            <person name="Morgan W.R."/>
            <person name="Tartar A."/>
        </authorList>
    </citation>
    <scope>NUCLEOTIDE SEQUENCE</scope>
    <source>
        <strain evidence="2">ARSEF 373</strain>
    </source>
</reference>
<dbReference type="Proteomes" id="UP001146120">
    <property type="component" value="Unassembled WGS sequence"/>
</dbReference>
<evidence type="ECO:0000313" key="2">
    <source>
        <dbReference type="EMBL" id="DAZ99866.1"/>
    </source>
</evidence>
<evidence type="ECO:0000256" key="1">
    <source>
        <dbReference type="SAM" id="MobiDB-lite"/>
    </source>
</evidence>
<dbReference type="SUPFAM" id="SSF53335">
    <property type="entry name" value="S-adenosyl-L-methionine-dependent methyltransferases"/>
    <property type="match status" value="1"/>
</dbReference>
<comment type="caution">
    <text evidence="2">The sequence shown here is derived from an EMBL/GenBank/DDBJ whole genome shotgun (WGS) entry which is preliminary data.</text>
</comment>
<dbReference type="Gene3D" id="3.40.50.150">
    <property type="entry name" value="Vaccinia Virus protein VP39"/>
    <property type="match status" value="1"/>
</dbReference>
<dbReference type="PANTHER" id="PTHR14614:SF109">
    <property type="entry name" value="RIBOSOMAL LYSINE N-METHYLTRANSFERASE 5"/>
    <property type="match status" value="1"/>
</dbReference>